<dbReference type="PANTHER" id="PTHR30545:SF2">
    <property type="entry name" value="SUGAR FERMENTATION STIMULATION PROTEIN A"/>
    <property type="match status" value="1"/>
</dbReference>
<dbReference type="OrthoDB" id="9802365at2"/>
<dbReference type="Gene3D" id="3.40.1350.60">
    <property type="match status" value="1"/>
</dbReference>
<evidence type="ECO:0000259" key="3">
    <source>
        <dbReference type="Pfam" id="PF17746"/>
    </source>
</evidence>
<dbReference type="GO" id="GO:0003677">
    <property type="term" value="F:DNA binding"/>
    <property type="evidence" value="ECO:0007669"/>
    <property type="project" value="InterPro"/>
</dbReference>
<evidence type="ECO:0000313" key="5">
    <source>
        <dbReference type="Proteomes" id="UP000298049"/>
    </source>
</evidence>
<keyword evidence="5" id="KW-1185">Reference proteome</keyword>
<dbReference type="KEGG" id="hmi:soil367_02580"/>
<reference evidence="4 5" key="1">
    <citation type="submission" date="2018-07" db="EMBL/GenBank/DDBJ databases">
        <title>Marsedoiliclastica nanhaica gen. nov. sp. nov., a novel marine hydrocarbonoclastic bacterium isolated from an in-situ enriched hydrocarbon-degrading consortium in deep-sea sediment.</title>
        <authorList>
            <person name="Dong C."/>
            <person name="Ma T."/>
            <person name="Liu R."/>
            <person name="Shao Z."/>
        </authorList>
    </citation>
    <scope>NUCLEOTIDE SEQUENCE [LARGE SCALE GENOMIC DNA]</scope>
    <source>
        <strain evidence="5">soil36-7</strain>
    </source>
</reference>
<name>A0A4P7XMB2_9ALTE</name>
<sequence length="240" mass="26385">MDFSTPLQPALLERRYKRFLADVVLESGERTTVHCANTGSMLGCAEPGSRVWLSRATNPNRKLAFTWELVELDHGHLACINTARPNSLVAEAIAAGRVTALQGYRRMRREVKYGDASRVDLWLGEHVDGRPDAWVEVKSVTLGSAGRGRFPDAVTLRGQKHLRELAAKARLGERAVLFFCVSHTGIDSVRPADDIDPVYGRTLREAVEAGVEVMAWRLTISPTAMNVDCPLPVLLESAPG</sequence>
<evidence type="ECO:0000313" key="4">
    <source>
        <dbReference type="EMBL" id="QCF27784.1"/>
    </source>
</evidence>
<dbReference type="HAMAP" id="MF_00095">
    <property type="entry name" value="SfsA"/>
    <property type="match status" value="1"/>
</dbReference>
<feature type="domain" description="SfsA N-terminal OB" evidence="3">
    <location>
        <begin position="14"/>
        <end position="80"/>
    </location>
</feature>
<comment type="similarity">
    <text evidence="1">Belongs to the SfsA family.</text>
</comment>
<dbReference type="Proteomes" id="UP000298049">
    <property type="component" value="Chromosome"/>
</dbReference>
<evidence type="ECO:0000259" key="2">
    <source>
        <dbReference type="Pfam" id="PF03749"/>
    </source>
</evidence>
<proteinExistence type="inferred from homology"/>
<dbReference type="NCBIfam" id="TIGR00230">
    <property type="entry name" value="sfsA"/>
    <property type="match status" value="1"/>
</dbReference>
<dbReference type="Pfam" id="PF03749">
    <property type="entry name" value="SfsA"/>
    <property type="match status" value="1"/>
</dbReference>
<dbReference type="InterPro" id="IPR040452">
    <property type="entry name" value="SfsA_C"/>
</dbReference>
<dbReference type="InterPro" id="IPR041465">
    <property type="entry name" value="SfsA_N"/>
</dbReference>
<gene>
    <name evidence="1" type="primary">sfsA</name>
    <name evidence="4" type="ORF">soil367_02580</name>
</gene>
<feature type="domain" description="Sugar fermentation stimulation protein C-terminal" evidence="2">
    <location>
        <begin position="84"/>
        <end position="223"/>
    </location>
</feature>
<dbReference type="EMBL" id="CP031093">
    <property type="protein sequence ID" value="QCF27784.1"/>
    <property type="molecule type" value="Genomic_DNA"/>
</dbReference>
<evidence type="ECO:0000256" key="1">
    <source>
        <dbReference type="HAMAP-Rule" id="MF_00095"/>
    </source>
</evidence>
<dbReference type="RefSeq" id="WP_136546618.1">
    <property type="nucleotide sequence ID" value="NZ_CP031093.1"/>
</dbReference>
<dbReference type="CDD" id="cd22359">
    <property type="entry name" value="SfsA-like_bacterial"/>
    <property type="match status" value="1"/>
</dbReference>
<accession>A0A4P7XMB2</accession>
<protein>
    <recommendedName>
        <fullName evidence="1">Sugar fermentation stimulation protein homolog</fullName>
    </recommendedName>
</protein>
<dbReference type="AlphaFoldDB" id="A0A4P7XMB2"/>
<dbReference type="FunFam" id="2.40.50.580:FF:000001">
    <property type="entry name" value="Sugar fermentation stimulation protein A"/>
    <property type="match status" value="1"/>
</dbReference>
<organism evidence="4 5">
    <name type="scientific">Hydrocarboniclastica marina</name>
    <dbReference type="NCBI Taxonomy" id="2259620"/>
    <lineage>
        <taxon>Bacteria</taxon>
        <taxon>Pseudomonadati</taxon>
        <taxon>Pseudomonadota</taxon>
        <taxon>Gammaproteobacteria</taxon>
        <taxon>Alteromonadales</taxon>
        <taxon>Alteromonadaceae</taxon>
        <taxon>Hydrocarboniclastica</taxon>
    </lineage>
</organism>
<dbReference type="InterPro" id="IPR005224">
    <property type="entry name" value="SfsA"/>
</dbReference>
<dbReference type="PANTHER" id="PTHR30545">
    <property type="entry name" value="SUGAR FERMENTATION STIMULATION PROTEIN A"/>
    <property type="match status" value="1"/>
</dbReference>
<dbReference type="Pfam" id="PF17746">
    <property type="entry name" value="SfsA_N"/>
    <property type="match status" value="1"/>
</dbReference>
<dbReference type="Gene3D" id="2.40.50.580">
    <property type="match status" value="1"/>
</dbReference>